<dbReference type="PANTHER" id="PTHR13353">
    <property type="entry name" value="TRANSMEMBRANE PROTEIN 19"/>
    <property type="match status" value="1"/>
</dbReference>
<dbReference type="EMBL" id="FZQP02001226">
    <property type="protein sequence ID" value="VVC92155.1"/>
    <property type="molecule type" value="Genomic_DNA"/>
</dbReference>
<keyword evidence="4 7" id="KW-0812">Transmembrane</keyword>
<evidence type="ECO:0000256" key="7">
    <source>
        <dbReference type="SAM" id="Phobius"/>
    </source>
</evidence>
<evidence type="ECO:0000256" key="6">
    <source>
        <dbReference type="ARBA" id="ARBA00023136"/>
    </source>
</evidence>
<dbReference type="Proteomes" id="UP000324832">
    <property type="component" value="Unassembled WGS sequence"/>
</dbReference>
<feature type="transmembrane region" description="Helical" evidence="7">
    <location>
        <begin position="91"/>
        <end position="115"/>
    </location>
</feature>
<sequence length="347" mass="38005">MLAANRAALNREQRTVQNRHVISAVLLIALAIPISMSFWIINILYSKLTNDGFDEPSHIPPSRWLAACIIPIPIAIYGFRRNTLSLSGAIFGFIVAFILILANYCFLINLFTFFITSSKASHFRPHLKRKLEEDFVIGGRRNWIQVLCNGGMATHLAILYLIDVGSSEMPIDFNRNYRASWLSMGVLGVIACCNGDTWASELGTVLSKSDPFLITSFKRVPKGTNGGMSVIGTALSTVGGLVIGLSHYLTILYFADKTLLSYAPPQWPIIFYGALGGGLGSLIDSIMGATLQYSGIDNEGKIVSHSSLAVKHISGRNILDNNSVNLMSTVLMGLLLPTISKYFWPLL</sequence>
<evidence type="ECO:0000256" key="5">
    <source>
        <dbReference type="ARBA" id="ARBA00022989"/>
    </source>
</evidence>
<name>A0A5E4Q521_9NEOP</name>
<feature type="transmembrane region" description="Helical" evidence="7">
    <location>
        <begin position="324"/>
        <end position="344"/>
    </location>
</feature>
<feature type="transmembrane region" description="Helical" evidence="7">
    <location>
        <begin position="269"/>
        <end position="291"/>
    </location>
</feature>
<keyword evidence="6 7" id="KW-0472">Membrane</keyword>
<dbReference type="Pfam" id="PF01940">
    <property type="entry name" value="DUF92"/>
    <property type="match status" value="1"/>
</dbReference>
<accession>A0A5E4Q521</accession>
<evidence type="ECO:0000313" key="9">
    <source>
        <dbReference type="Proteomes" id="UP000324832"/>
    </source>
</evidence>
<reference evidence="8 9" key="1">
    <citation type="submission" date="2017-07" db="EMBL/GenBank/DDBJ databases">
        <authorList>
            <person name="Talla V."/>
            <person name="Backstrom N."/>
        </authorList>
    </citation>
    <scope>NUCLEOTIDE SEQUENCE [LARGE SCALE GENOMIC DNA]</scope>
</reference>
<proteinExistence type="inferred from homology"/>
<comment type="similarity">
    <text evidence="2">Belongs to the TMEM19 family.</text>
</comment>
<comment type="subcellular location">
    <subcellularLocation>
        <location evidence="1">Membrane</location>
        <topology evidence="1">Multi-pass membrane protein</topology>
    </subcellularLocation>
</comment>
<feature type="transmembrane region" description="Helical" evidence="7">
    <location>
        <begin position="228"/>
        <end position="249"/>
    </location>
</feature>
<dbReference type="GO" id="GO:0016020">
    <property type="term" value="C:membrane"/>
    <property type="evidence" value="ECO:0007669"/>
    <property type="project" value="UniProtKB-SubCell"/>
</dbReference>
<feature type="transmembrane region" description="Helical" evidence="7">
    <location>
        <begin position="143"/>
        <end position="162"/>
    </location>
</feature>
<evidence type="ECO:0000256" key="2">
    <source>
        <dbReference type="ARBA" id="ARBA00009012"/>
    </source>
</evidence>
<evidence type="ECO:0000256" key="4">
    <source>
        <dbReference type="ARBA" id="ARBA00022692"/>
    </source>
</evidence>
<organism evidence="8 9">
    <name type="scientific">Leptidea sinapis</name>
    <dbReference type="NCBI Taxonomy" id="189913"/>
    <lineage>
        <taxon>Eukaryota</taxon>
        <taxon>Metazoa</taxon>
        <taxon>Ecdysozoa</taxon>
        <taxon>Arthropoda</taxon>
        <taxon>Hexapoda</taxon>
        <taxon>Insecta</taxon>
        <taxon>Pterygota</taxon>
        <taxon>Neoptera</taxon>
        <taxon>Endopterygota</taxon>
        <taxon>Lepidoptera</taxon>
        <taxon>Glossata</taxon>
        <taxon>Ditrysia</taxon>
        <taxon>Papilionoidea</taxon>
        <taxon>Pieridae</taxon>
        <taxon>Dismorphiinae</taxon>
        <taxon>Leptidea</taxon>
    </lineage>
</organism>
<evidence type="ECO:0000256" key="3">
    <source>
        <dbReference type="ARBA" id="ARBA00014258"/>
    </source>
</evidence>
<dbReference type="InterPro" id="IPR002794">
    <property type="entry name" value="DUF92_TMEM19"/>
</dbReference>
<keyword evidence="5 7" id="KW-1133">Transmembrane helix</keyword>
<protein>
    <recommendedName>
        <fullName evidence="3">Transmembrane protein 19</fullName>
    </recommendedName>
</protein>
<feature type="transmembrane region" description="Helical" evidence="7">
    <location>
        <begin position="21"/>
        <end position="41"/>
    </location>
</feature>
<keyword evidence="9" id="KW-1185">Reference proteome</keyword>
<evidence type="ECO:0000313" key="8">
    <source>
        <dbReference type="EMBL" id="VVC92155.1"/>
    </source>
</evidence>
<evidence type="ECO:0000256" key="1">
    <source>
        <dbReference type="ARBA" id="ARBA00004141"/>
    </source>
</evidence>
<feature type="transmembrane region" description="Helical" evidence="7">
    <location>
        <begin position="61"/>
        <end position="79"/>
    </location>
</feature>
<dbReference type="PANTHER" id="PTHR13353:SF5">
    <property type="entry name" value="TRANSMEMBRANE PROTEIN 19"/>
    <property type="match status" value="1"/>
</dbReference>
<dbReference type="AlphaFoldDB" id="A0A5E4Q521"/>
<gene>
    <name evidence="8" type="ORF">LSINAPIS_LOCUS4660</name>
</gene>